<comment type="caution">
    <text evidence="3">The sequence shown here is derived from an EMBL/GenBank/DDBJ whole genome shotgun (WGS) entry which is preliminary data.</text>
</comment>
<keyword evidence="2" id="KW-1133">Transmembrane helix</keyword>
<keyword evidence="2" id="KW-0812">Transmembrane</keyword>
<dbReference type="EMBL" id="JACJID010000005">
    <property type="protein sequence ID" value="MBA8929503.1"/>
    <property type="molecule type" value="Genomic_DNA"/>
</dbReference>
<gene>
    <name evidence="3" type="ORF">BC739_006721</name>
</gene>
<evidence type="ECO:0000256" key="2">
    <source>
        <dbReference type="SAM" id="Phobius"/>
    </source>
</evidence>
<evidence type="ECO:0000313" key="3">
    <source>
        <dbReference type="EMBL" id="MBA8929503.1"/>
    </source>
</evidence>
<dbReference type="Proteomes" id="UP000517916">
    <property type="component" value="Unassembled WGS sequence"/>
</dbReference>
<evidence type="ECO:0000313" key="4">
    <source>
        <dbReference type="Proteomes" id="UP000517916"/>
    </source>
</evidence>
<keyword evidence="4" id="KW-1185">Reference proteome</keyword>
<proteinExistence type="predicted"/>
<organism evidence="3 4">
    <name type="scientific">Kutzneria viridogrisea</name>
    <dbReference type="NCBI Taxonomy" id="47990"/>
    <lineage>
        <taxon>Bacteria</taxon>
        <taxon>Bacillati</taxon>
        <taxon>Actinomycetota</taxon>
        <taxon>Actinomycetes</taxon>
        <taxon>Pseudonocardiales</taxon>
        <taxon>Pseudonocardiaceae</taxon>
        <taxon>Kutzneria</taxon>
    </lineage>
</organism>
<accession>A0ABR6BRF4</accession>
<protein>
    <recommendedName>
        <fullName evidence="5">Pentapeptide repeat-containing protein</fullName>
    </recommendedName>
</protein>
<sequence length="301" mass="33154">MAPVSPVSGRATPPKDRRLRPARPPLRTVLSARTIRPRGTKRARGVNWSAVISTVNSVATLAALVFTGLSLSATRDQVAIAQSQGALSEQGQFTDRYTKAVDELDRAGDDHLQARMGAVYALERLARDSPRDQPTIDEVLATFVRTSAPHRHLSTLLSGYTSEPCPDQRPSPDVQAALTVLARRDVNHDNGATLDLSDTCLRKVHLPKAQFDRVDLRNSDLTRADLSGAHIVEAILINTRLDETDLRGAKLIHSRIMRAGLDNAWTDIRVRARCYEYPGVPDPSPAQLLERVVSKFCMEDQ</sequence>
<feature type="region of interest" description="Disordered" evidence="1">
    <location>
        <begin position="1"/>
        <end position="23"/>
    </location>
</feature>
<dbReference type="RefSeq" id="WP_428833743.1">
    <property type="nucleotide sequence ID" value="NZ_BAAABQ010000017.1"/>
</dbReference>
<dbReference type="InterPro" id="IPR001646">
    <property type="entry name" value="5peptide_repeat"/>
</dbReference>
<feature type="transmembrane region" description="Helical" evidence="2">
    <location>
        <begin position="46"/>
        <end position="69"/>
    </location>
</feature>
<dbReference type="Gene3D" id="2.160.20.80">
    <property type="entry name" value="E3 ubiquitin-protein ligase SopA"/>
    <property type="match status" value="1"/>
</dbReference>
<keyword evidence="2" id="KW-0472">Membrane</keyword>
<dbReference type="Pfam" id="PF00805">
    <property type="entry name" value="Pentapeptide"/>
    <property type="match status" value="1"/>
</dbReference>
<reference evidence="3 4" key="1">
    <citation type="submission" date="2020-08" db="EMBL/GenBank/DDBJ databases">
        <title>Genomic Encyclopedia of Archaeal and Bacterial Type Strains, Phase II (KMG-II): from individual species to whole genera.</title>
        <authorList>
            <person name="Goeker M."/>
        </authorList>
    </citation>
    <scope>NUCLEOTIDE SEQUENCE [LARGE SCALE GENOMIC DNA]</scope>
    <source>
        <strain evidence="3 4">DSM 43850</strain>
    </source>
</reference>
<evidence type="ECO:0008006" key="5">
    <source>
        <dbReference type="Google" id="ProtNLM"/>
    </source>
</evidence>
<evidence type="ECO:0000256" key="1">
    <source>
        <dbReference type="SAM" id="MobiDB-lite"/>
    </source>
</evidence>
<dbReference type="SUPFAM" id="SSF141571">
    <property type="entry name" value="Pentapeptide repeat-like"/>
    <property type="match status" value="1"/>
</dbReference>
<name>A0ABR6BRF4_9PSEU</name>